<organism evidence="10 11">
    <name type="scientific">Mycolicibacterium duvalii</name>
    <dbReference type="NCBI Taxonomy" id="39688"/>
    <lineage>
        <taxon>Bacteria</taxon>
        <taxon>Bacillati</taxon>
        <taxon>Actinomycetota</taxon>
        <taxon>Actinomycetes</taxon>
        <taxon>Mycobacteriales</taxon>
        <taxon>Mycobacteriaceae</taxon>
        <taxon>Mycolicibacterium</taxon>
    </lineage>
</organism>
<keyword evidence="6" id="KW-0564">Palmitate</keyword>
<dbReference type="SUPFAM" id="SSF89392">
    <property type="entry name" value="Prokaryotic lipoproteins and lipoprotein localization factors"/>
    <property type="match status" value="1"/>
</dbReference>
<feature type="signal peptide" evidence="9">
    <location>
        <begin position="1"/>
        <end position="20"/>
    </location>
</feature>
<dbReference type="Gene3D" id="2.50.20.20">
    <property type="match status" value="1"/>
</dbReference>
<evidence type="ECO:0000256" key="7">
    <source>
        <dbReference type="ARBA" id="ARBA00023288"/>
    </source>
</evidence>
<keyword evidence="11" id="KW-1185">Reference proteome</keyword>
<keyword evidence="5" id="KW-0472">Membrane</keyword>
<evidence type="ECO:0000256" key="3">
    <source>
        <dbReference type="ARBA" id="ARBA00022475"/>
    </source>
</evidence>
<dbReference type="GO" id="GO:0030313">
    <property type="term" value="C:cell envelope"/>
    <property type="evidence" value="ECO:0007669"/>
    <property type="project" value="UniProtKB-SubCell"/>
</dbReference>
<reference evidence="10 11" key="1">
    <citation type="journal article" date="2019" name="Emerg. Microbes Infect.">
        <title>Comprehensive subspecies identification of 175 nontuberculous mycobacteria species based on 7547 genomic profiles.</title>
        <authorList>
            <person name="Matsumoto Y."/>
            <person name="Kinjo T."/>
            <person name="Motooka D."/>
            <person name="Nabeya D."/>
            <person name="Jung N."/>
            <person name="Uechi K."/>
            <person name="Horii T."/>
            <person name="Iida T."/>
            <person name="Fujita J."/>
            <person name="Nakamura S."/>
        </authorList>
    </citation>
    <scope>NUCLEOTIDE SEQUENCE [LARGE SCALE GENOMIC DNA]</scope>
    <source>
        <strain evidence="10 11">JCM 6396</strain>
    </source>
</reference>
<evidence type="ECO:0000256" key="8">
    <source>
        <dbReference type="SAM" id="MobiDB-lite"/>
    </source>
</evidence>
<comment type="similarity">
    <text evidence="2">Belongs to the LppX/LprAFG lipoprotein family.</text>
</comment>
<comment type="subcellular location">
    <subcellularLocation>
        <location evidence="1">Cell envelope</location>
    </subcellularLocation>
</comment>
<feature type="region of interest" description="Disordered" evidence="8">
    <location>
        <begin position="25"/>
        <end position="54"/>
    </location>
</feature>
<protein>
    <submittedName>
        <fullName evidence="10">Lipoarabinomannan carrier protein LprG</fullName>
    </submittedName>
</protein>
<evidence type="ECO:0000256" key="2">
    <source>
        <dbReference type="ARBA" id="ARBA00009194"/>
    </source>
</evidence>
<evidence type="ECO:0000256" key="1">
    <source>
        <dbReference type="ARBA" id="ARBA00004196"/>
    </source>
</evidence>
<dbReference type="Proteomes" id="UP000467006">
    <property type="component" value="Chromosome"/>
</dbReference>
<dbReference type="OrthoDB" id="4763237at2"/>
<name>A0A7I7K0D2_9MYCO</name>
<gene>
    <name evidence="10" type="primary">lprG</name>
    <name evidence="10" type="ORF">MDUV_16720</name>
</gene>
<evidence type="ECO:0000256" key="5">
    <source>
        <dbReference type="ARBA" id="ARBA00023136"/>
    </source>
</evidence>
<dbReference type="CDD" id="cd16334">
    <property type="entry name" value="LppX-like"/>
    <property type="match status" value="1"/>
</dbReference>
<dbReference type="InterPro" id="IPR009830">
    <property type="entry name" value="LppX/LprAFG"/>
</dbReference>
<sequence length="234" mass="23940">MQTRLLAIFAALVAALVLVAGCSSTSSEDSGGDLPDASTLLSESSQTTKGQSSAHLSLSVQGQIADLPVESLEGQLTQSPTVAAQGTADIIFMGQRLQGVDFVVSDGDLYAALTSGGNLSNFGPASDVYDVAAILDPNLGLANVLANFSDARSDGRETIDGVSTVRITGNVSADAVNKIAPQIAATSPVPGTAWVAEEGDHQLMQARLEPSPGNSVTMTLTKWGEPVTIDKPAV</sequence>
<keyword evidence="3" id="KW-1003">Cell membrane</keyword>
<feature type="chain" id="PRO_5043769896" evidence="9">
    <location>
        <begin position="21"/>
        <end position="234"/>
    </location>
</feature>
<keyword evidence="7" id="KW-0449">Lipoprotein</keyword>
<evidence type="ECO:0000313" key="10">
    <source>
        <dbReference type="EMBL" id="BBX16812.1"/>
    </source>
</evidence>
<keyword evidence="4 9" id="KW-0732">Signal</keyword>
<accession>A0A7I7K0D2</accession>
<evidence type="ECO:0000256" key="9">
    <source>
        <dbReference type="SAM" id="SignalP"/>
    </source>
</evidence>
<feature type="compositionally biased region" description="Polar residues" evidence="8">
    <location>
        <begin position="39"/>
        <end position="54"/>
    </location>
</feature>
<dbReference type="InterPro" id="IPR029046">
    <property type="entry name" value="LolA/LolB/LppX"/>
</dbReference>
<evidence type="ECO:0000313" key="11">
    <source>
        <dbReference type="Proteomes" id="UP000467006"/>
    </source>
</evidence>
<dbReference type="EMBL" id="AP022563">
    <property type="protein sequence ID" value="BBX16812.1"/>
    <property type="molecule type" value="Genomic_DNA"/>
</dbReference>
<dbReference type="RefSeq" id="WP_098001153.1">
    <property type="nucleotide sequence ID" value="NZ_AP022563.1"/>
</dbReference>
<dbReference type="AlphaFoldDB" id="A0A7I7K0D2"/>
<dbReference type="KEGG" id="mdu:MDUV_16720"/>
<evidence type="ECO:0000256" key="6">
    <source>
        <dbReference type="ARBA" id="ARBA00023139"/>
    </source>
</evidence>
<dbReference type="PROSITE" id="PS51257">
    <property type="entry name" value="PROKAR_LIPOPROTEIN"/>
    <property type="match status" value="1"/>
</dbReference>
<proteinExistence type="inferred from homology"/>
<dbReference type="Pfam" id="PF07161">
    <property type="entry name" value="LppX_LprAFG"/>
    <property type="match status" value="1"/>
</dbReference>
<evidence type="ECO:0000256" key="4">
    <source>
        <dbReference type="ARBA" id="ARBA00022729"/>
    </source>
</evidence>